<dbReference type="InterPro" id="IPR050179">
    <property type="entry name" value="Trans_hexapeptide_repeat"/>
</dbReference>
<feature type="active site" description="Proton acceptor" evidence="4">
    <location>
        <position position="139"/>
    </location>
</feature>
<dbReference type="SUPFAM" id="SSF51161">
    <property type="entry name" value="Trimeric LpxA-like enzymes"/>
    <property type="match status" value="1"/>
</dbReference>
<dbReference type="GO" id="GO:0016740">
    <property type="term" value="F:transferase activity"/>
    <property type="evidence" value="ECO:0007669"/>
    <property type="project" value="UniProtKB-KW"/>
</dbReference>
<sequence>MKRPLLIYGAGGLGREVLSLLLALPEWSPQGFVDDGVPAGQVVMPGLAVQGGLEFLNAYPKPIDVVIGIADPHDKATLVRSIVNPHVRFPVIIHPAAVLQNRAAIHCGPGCIITAGCVLTTHIILGDHVLLNLNVTVGHDAVLGNYTSVMPGVNISGRVKIEASTFVGSGANLRNGVVVGAGSIVGMGAVVVRDVPAGITVAGVPAKPLVR</sequence>
<dbReference type="InterPro" id="IPR020019">
    <property type="entry name" value="AcTrfase_PglD-like"/>
</dbReference>
<dbReference type="CDD" id="cd03360">
    <property type="entry name" value="LbH_AT_putative"/>
    <property type="match status" value="1"/>
</dbReference>
<dbReference type="RefSeq" id="WP_254091545.1">
    <property type="nucleotide sequence ID" value="NZ_JAHESC010000025.1"/>
</dbReference>
<evidence type="ECO:0000259" key="5">
    <source>
        <dbReference type="Pfam" id="PF17836"/>
    </source>
</evidence>
<dbReference type="AlphaFoldDB" id="A0AAP2DFB8"/>
<dbReference type="PANTHER" id="PTHR43300">
    <property type="entry name" value="ACETYLTRANSFERASE"/>
    <property type="match status" value="1"/>
</dbReference>
<keyword evidence="2" id="KW-0808">Transferase</keyword>
<feature type="site" description="Increases basicity of active site His" evidence="4">
    <location>
        <position position="140"/>
    </location>
</feature>
<proteinExistence type="inferred from homology"/>
<dbReference type="PANTHER" id="PTHR43300:SF7">
    <property type="entry name" value="UDP-N-ACETYLBACILLOSAMINE N-ACETYLTRANSFERASE"/>
    <property type="match status" value="1"/>
</dbReference>
<evidence type="ECO:0000256" key="4">
    <source>
        <dbReference type="PIRSR" id="PIRSR620019-1"/>
    </source>
</evidence>
<evidence type="ECO:0000313" key="6">
    <source>
        <dbReference type="EMBL" id="MBT1688317.1"/>
    </source>
</evidence>
<name>A0AAP2DFB8_9BACT</name>
<dbReference type="Gene3D" id="2.160.10.10">
    <property type="entry name" value="Hexapeptide repeat proteins"/>
    <property type="match status" value="1"/>
</dbReference>
<dbReference type="NCBIfam" id="TIGR03570">
    <property type="entry name" value="NeuD_NnaD"/>
    <property type="match status" value="1"/>
</dbReference>
<evidence type="ECO:0000256" key="3">
    <source>
        <dbReference type="ARBA" id="ARBA00022737"/>
    </source>
</evidence>
<evidence type="ECO:0000256" key="1">
    <source>
        <dbReference type="ARBA" id="ARBA00007274"/>
    </source>
</evidence>
<reference evidence="6 7" key="1">
    <citation type="submission" date="2021-05" db="EMBL/GenBank/DDBJ databases">
        <title>A Polyphasic approach of four new species of the genus Ohtaekwangia: Ohtaekwangia histidinii sp. nov., Ohtaekwangia cretensis sp. nov., Ohtaekwangia indiensis sp. nov., Ohtaekwangia reichenbachii sp. nov. from diverse environment.</title>
        <authorList>
            <person name="Octaviana S."/>
        </authorList>
    </citation>
    <scope>NUCLEOTIDE SEQUENCE [LARGE SCALE GENOMIC DNA]</scope>
    <source>
        <strain evidence="6 7">PWU37</strain>
    </source>
</reference>
<feature type="domain" description="PglD N-terminal" evidence="5">
    <location>
        <begin position="5"/>
        <end position="80"/>
    </location>
</feature>
<protein>
    <submittedName>
        <fullName evidence="6">Acetyltransferase</fullName>
    </submittedName>
</protein>
<dbReference type="Proteomes" id="UP001319180">
    <property type="component" value="Unassembled WGS sequence"/>
</dbReference>
<organism evidence="6 7">
    <name type="scientific">Dawidia soli</name>
    <dbReference type="NCBI Taxonomy" id="2782352"/>
    <lineage>
        <taxon>Bacteria</taxon>
        <taxon>Pseudomonadati</taxon>
        <taxon>Bacteroidota</taxon>
        <taxon>Cytophagia</taxon>
        <taxon>Cytophagales</taxon>
        <taxon>Chryseotaleaceae</taxon>
        <taxon>Dawidia</taxon>
    </lineage>
</organism>
<evidence type="ECO:0000256" key="2">
    <source>
        <dbReference type="ARBA" id="ARBA00022679"/>
    </source>
</evidence>
<dbReference type="Gene3D" id="3.40.50.20">
    <property type="match status" value="1"/>
</dbReference>
<gene>
    <name evidence="6" type="ORF">KK078_17230</name>
</gene>
<accession>A0AAP2DFB8</accession>
<dbReference type="Pfam" id="PF17836">
    <property type="entry name" value="PglD_N"/>
    <property type="match status" value="1"/>
</dbReference>
<evidence type="ECO:0000313" key="7">
    <source>
        <dbReference type="Proteomes" id="UP001319180"/>
    </source>
</evidence>
<keyword evidence="7" id="KW-1185">Reference proteome</keyword>
<dbReference type="PROSITE" id="PS00101">
    <property type="entry name" value="HEXAPEP_TRANSFERASES"/>
    <property type="match status" value="1"/>
</dbReference>
<dbReference type="InterPro" id="IPR041561">
    <property type="entry name" value="PglD_N"/>
</dbReference>
<dbReference type="InterPro" id="IPR011004">
    <property type="entry name" value="Trimer_LpxA-like_sf"/>
</dbReference>
<keyword evidence="3" id="KW-0677">Repeat</keyword>
<dbReference type="InterPro" id="IPR018357">
    <property type="entry name" value="Hexapep_transf_CS"/>
</dbReference>
<comment type="caution">
    <text evidence="6">The sequence shown here is derived from an EMBL/GenBank/DDBJ whole genome shotgun (WGS) entry which is preliminary data.</text>
</comment>
<dbReference type="EMBL" id="JAHESC010000025">
    <property type="protein sequence ID" value="MBT1688317.1"/>
    <property type="molecule type" value="Genomic_DNA"/>
</dbReference>
<comment type="similarity">
    <text evidence="1">Belongs to the transferase hexapeptide repeat family.</text>
</comment>